<dbReference type="RefSeq" id="WP_143973118.1">
    <property type="nucleotide sequence ID" value="NZ_PNOT02000046.1"/>
</dbReference>
<sequence>MIGAFALVAGEATLSPQHLDPKTVLAGNPSVSGKTLWTSPDGSQSVGIWQITEGTVTDVEQAELFVVVEGAAEVDLPSGETLRLMPGVVGFFAGGEKTVWRTSQTLRKVYHLLGKAGAAEHQSP</sequence>
<organism evidence="2 3">
    <name type="scientific">Mesorhizobium intechi</name>
    <dbReference type="NCBI Taxonomy" id="537601"/>
    <lineage>
        <taxon>Bacteria</taxon>
        <taxon>Pseudomonadati</taxon>
        <taxon>Pseudomonadota</taxon>
        <taxon>Alphaproteobacteria</taxon>
        <taxon>Hyphomicrobiales</taxon>
        <taxon>Phyllobacteriaceae</taxon>
        <taxon>Mesorhizobium</taxon>
    </lineage>
</organism>
<comment type="caution">
    <text evidence="2">The sequence shown here is derived from an EMBL/GenBank/DDBJ whole genome shotgun (WGS) entry which is preliminary data.</text>
</comment>
<keyword evidence="3" id="KW-1185">Reference proteome</keyword>
<gene>
    <name evidence="2" type="ORF">C1D09_004090</name>
</gene>
<dbReference type="SUPFAM" id="SSF51182">
    <property type="entry name" value="RmlC-like cupins"/>
    <property type="match status" value="1"/>
</dbReference>
<dbReference type="PANTHER" id="PTHR40943">
    <property type="entry name" value="CYTOPLASMIC PROTEIN-RELATED"/>
    <property type="match status" value="1"/>
</dbReference>
<name>A0A8T9AYW6_9HYPH</name>
<evidence type="ECO:0000313" key="3">
    <source>
        <dbReference type="Proteomes" id="UP000235507"/>
    </source>
</evidence>
<feature type="domain" description="(S)-ureidoglycine aminohydrolase cupin" evidence="1">
    <location>
        <begin position="39"/>
        <end position="110"/>
    </location>
</feature>
<accession>A0A8T9AYW6</accession>
<dbReference type="InterPro" id="IPR014710">
    <property type="entry name" value="RmlC-like_jellyroll"/>
</dbReference>
<dbReference type="EMBL" id="PNOT02000046">
    <property type="protein sequence ID" value="TSE13408.1"/>
    <property type="molecule type" value="Genomic_DNA"/>
</dbReference>
<evidence type="ECO:0000313" key="2">
    <source>
        <dbReference type="EMBL" id="TSE13408.1"/>
    </source>
</evidence>
<dbReference type="InterPro" id="IPR008579">
    <property type="entry name" value="UGlyAH_Cupin_dom"/>
</dbReference>
<dbReference type="Proteomes" id="UP000235507">
    <property type="component" value="Unassembled WGS sequence"/>
</dbReference>
<proteinExistence type="predicted"/>
<reference evidence="2" key="1">
    <citation type="submission" date="2019-07" db="EMBL/GenBank/DDBJ databases">
        <title>Mesorhizobum intechiensis sp. nov. isolated from nodules of Lotus tenuis growing in lowlands of the Flooding Pampa, Argentina.</title>
        <authorList>
            <person name="Estrella M.J."/>
            <person name="Torres Tejerizo G.A."/>
            <person name="Cumpa Velazquez L.M."/>
            <person name="Fontana F."/>
            <person name="Hansen L."/>
            <person name="Pistorio M."/>
            <person name="Sannazzaro A.I."/>
        </authorList>
    </citation>
    <scope>NUCLEOTIDE SEQUENCE</scope>
    <source>
        <strain evidence="2">BD68</strain>
    </source>
</reference>
<dbReference type="Pfam" id="PF05899">
    <property type="entry name" value="Cupin_3"/>
    <property type="match status" value="1"/>
</dbReference>
<dbReference type="InterPro" id="IPR011051">
    <property type="entry name" value="RmlC_Cupin_sf"/>
</dbReference>
<dbReference type="PANTHER" id="PTHR40943:SF1">
    <property type="entry name" value="CYTOPLASMIC PROTEIN"/>
    <property type="match status" value="1"/>
</dbReference>
<dbReference type="OrthoDB" id="9799053at2"/>
<dbReference type="Gene3D" id="2.60.120.10">
    <property type="entry name" value="Jelly Rolls"/>
    <property type="match status" value="1"/>
</dbReference>
<evidence type="ECO:0000259" key="1">
    <source>
        <dbReference type="Pfam" id="PF05899"/>
    </source>
</evidence>
<protein>
    <submittedName>
        <fullName evidence="2">DUF861 domain-containing protein</fullName>
    </submittedName>
</protein>
<dbReference type="AlphaFoldDB" id="A0A8T9AYW6"/>